<protein>
    <submittedName>
        <fullName evidence="1">Uncharacterized protein</fullName>
    </submittedName>
</protein>
<evidence type="ECO:0000313" key="2">
    <source>
        <dbReference type="Proteomes" id="UP000194577"/>
    </source>
</evidence>
<sequence>MAREDDDLIEDGAPDALADPSLIGRWYVLPELTHRLSPETLDLIDARRHFWSEYRNAAGPAVASTGYGLAAAALAEATDGVLASFDSAFDLEHNGETAAEFLSWWGDHQINFYGTKQFLRSHRVN</sequence>
<dbReference type="Proteomes" id="UP000194577">
    <property type="component" value="Unassembled WGS sequence"/>
</dbReference>
<evidence type="ECO:0000313" key="1">
    <source>
        <dbReference type="EMBL" id="PHP53363.1"/>
    </source>
</evidence>
<proteinExistence type="predicted"/>
<dbReference type="EMBL" id="MTPX02000020">
    <property type="protein sequence ID" value="PHP53363.1"/>
    <property type="molecule type" value="Genomic_DNA"/>
</dbReference>
<dbReference type="RefSeq" id="WP_086615321.1">
    <property type="nucleotide sequence ID" value="NZ_MTPX02000020.1"/>
</dbReference>
<keyword evidence="2" id="KW-1185">Reference proteome</keyword>
<organism evidence="1 2">
    <name type="scientific">Actinomyces ruminis</name>
    <dbReference type="NCBI Taxonomy" id="1937003"/>
    <lineage>
        <taxon>Bacteria</taxon>
        <taxon>Bacillati</taxon>
        <taxon>Actinomycetota</taxon>
        <taxon>Actinomycetes</taxon>
        <taxon>Actinomycetales</taxon>
        <taxon>Actinomycetaceae</taxon>
        <taxon>Actinomyces</taxon>
    </lineage>
</organism>
<accession>A0ABX4MD63</accession>
<name>A0ABX4MD63_9ACTO</name>
<comment type="caution">
    <text evidence="1">The sequence shown here is derived from an EMBL/GenBank/DDBJ whole genome shotgun (WGS) entry which is preliminary data.</text>
</comment>
<gene>
    <name evidence="1" type="ORF">BW737_003100</name>
</gene>
<reference evidence="1 2" key="1">
    <citation type="submission" date="2017-10" db="EMBL/GenBank/DDBJ databases">
        <title>Draft genome sequence of cellulolytic Actinomyces sp CtC72 isolated from cattle rumen fluid.</title>
        <authorList>
            <person name="Joshi A.J."/>
            <person name="Vasudevan G."/>
            <person name="Lanjekar V.B."/>
            <person name="Hivarkar S."/>
            <person name="Engineer A."/>
            <person name="Pore S.D."/>
            <person name="Dhakephalkar P.K."/>
            <person name="Dagar S."/>
        </authorList>
    </citation>
    <scope>NUCLEOTIDE SEQUENCE [LARGE SCALE GENOMIC DNA]</scope>
    <source>
        <strain evidence="2">CtC72</strain>
    </source>
</reference>